<feature type="transmembrane region" description="Helical" evidence="7">
    <location>
        <begin position="271"/>
        <end position="296"/>
    </location>
</feature>
<dbReference type="InterPro" id="IPR029044">
    <property type="entry name" value="Nucleotide-diphossugar_trans"/>
</dbReference>
<evidence type="ECO:0000256" key="1">
    <source>
        <dbReference type="ARBA" id="ARBA00004141"/>
    </source>
</evidence>
<dbReference type="InterPro" id="IPR050256">
    <property type="entry name" value="Glycosyltransferase_2"/>
</dbReference>
<name>A0A0G1MD97_UNCKA</name>
<keyword evidence="3" id="KW-0808">Transferase</keyword>
<dbReference type="Gene3D" id="3.90.550.10">
    <property type="entry name" value="Spore Coat Polysaccharide Biosynthesis Protein SpsA, Chain A"/>
    <property type="match status" value="1"/>
</dbReference>
<dbReference type="InterPro" id="IPR001173">
    <property type="entry name" value="Glyco_trans_2-like"/>
</dbReference>
<protein>
    <recommendedName>
        <fullName evidence="8">Glycosyltransferase 2-like domain-containing protein</fullName>
    </recommendedName>
</protein>
<feature type="domain" description="Glycosyltransferase 2-like" evidence="8">
    <location>
        <begin position="10"/>
        <end position="166"/>
    </location>
</feature>
<dbReference type="EMBL" id="LCJD01000008">
    <property type="protein sequence ID" value="KKT69914.1"/>
    <property type="molecule type" value="Genomic_DNA"/>
</dbReference>
<evidence type="ECO:0000256" key="2">
    <source>
        <dbReference type="ARBA" id="ARBA00022676"/>
    </source>
</evidence>
<keyword evidence="6 7" id="KW-0472">Membrane</keyword>
<evidence type="ECO:0000256" key="7">
    <source>
        <dbReference type="SAM" id="Phobius"/>
    </source>
</evidence>
<gene>
    <name evidence="9" type="ORF">UW65_C0008G0003</name>
</gene>
<dbReference type="GO" id="GO:0016757">
    <property type="term" value="F:glycosyltransferase activity"/>
    <property type="evidence" value="ECO:0007669"/>
    <property type="project" value="UniProtKB-KW"/>
</dbReference>
<dbReference type="PANTHER" id="PTHR48090:SF1">
    <property type="entry name" value="PROPHAGE BACTOPRENOL GLUCOSYL TRANSFERASE HOMOLOG"/>
    <property type="match status" value="1"/>
</dbReference>
<evidence type="ECO:0000256" key="6">
    <source>
        <dbReference type="ARBA" id="ARBA00023136"/>
    </source>
</evidence>
<evidence type="ECO:0000259" key="8">
    <source>
        <dbReference type="Pfam" id="PF00535"/>
    </source>
</evidence>
<dbReference type="AlphaFoldDB" id="A0A0G1MD97"/>
<dbReference type="GO" id="GO:0005886">
    <property type="term" value="C:plasma membrane"/>
    <property type="evidence" value="ECO:0007669"/>
    <property type="project" value="TreeGrafter"/>
</dbReference>
<reference evidence="9 10" key="1">
    <citation type="journal article" date="2015" name="Nature">
        <title>rRNA introns, odd ribosomes, and small enigmatic genomes across a large radiation of phyla.</title>
        <authorList>
            <person name="Brown C.T."/>
            <person name="Hug L.A."/>
            <person name="Thomas B.C."/>
            <person name="Sharon I."/>
            <person name="Castelle C.J."/>
            <person name="Singh A."/>
            <person name="Wilkins M.J."/>
            <person name="Williams K.H."/>
            <person name="Banfield J.F."/>
        </authorList>
    </citation>
    <scope>NUCLEOTIDE SEQUENCE [LARGE SCALE GENOMIC DNA]</scope>
</reference>
<proteinExistence type="predicted"/>
<keyword evidence="5 7" id="KW-1133">Transmembrane helix</keyword>
<dbReference type="Proteomes" id="UP000034783">
    <property type="component" value="Unassembled WGS sequence"/>
</dbReference>
<feature type="transmembrane region" description="Helical" evidence="7">
    <location>
        <begin position="235"/>
        <end position="259"/>
    </location>
</feature>
<evidence type="ECO:0000256" key="5">
    <source>
        <dbReference type="ARBA" id="ARBA00022989"/>
    </source>
</evidence>
<accession>A0A0G1MD97</accession>
<evidence type="ECO:0000256" key="3">
    <source>
        <dbReference type="ARBA" id="ARBA00022679"/>
    </source>
</evidence>
<dbReference type="CDD" id="cd04187">
    <property type="entry name" value="DPM1_like_bac"/>
    <property type="match status" value="1"/>
</dbReference>
<sequence>MTNTQPKEISIVLPAYNEEANLVPLVDEIIAVLQNAYDLEIIIVDDGSKDTTREVIRNLSHKDSRVKGLIFYRNFGHQAALMAGITNASGDAVITMDSDSQHPPSVLPEMLDMWLKGFDLVLGQKSSDHTASFMTRVFRAIGYKTYSLMNDASIIPGISDFRLMDRNVVDLLVSSNEKRLILRSVVHRYARNTALVNYDVGVRKHGTSSYSFTKLYNLFVTNVVSSSLVPLRLSFLLGIFAITLSIFMILFVLFAKLFLGASIIQGWATTIILLSLYFGLNFFCLGILAEYIGVIFDEVKDRPRFAIKEKISL</sequence>
<dbReference type="SUPFAM" id="SSF53448">
    <property type="entry name" value="Nucleotide-diphospho-sugar transferases"/>
    <property type="match status" value="1"/>
</dbReference>
<dbReference type="PANTHER" id="PTHR48090">
    <property type="entry name" value="UNDECAPRENYL-PHOSPHATE 4-DEOXY-4-FORMAMIDO-L-ARABINOSE TRANSFERASE-RELATED"/>
    <property type="match status" value="1"/>
</dbReference>
<organism evidence="9 10">
    <name type="scientific">candidate division WWE3 bacterium GW2011_GWB1_44_4</name>
    <dbReference type="NCBI Taxonomy" id="1619116"/>
    <lineage>
        <taxon>Bacteria</taxon>
        <taxon>Katanobacteria</taxon>
    </lineage>
</organism>
<evidence type="ECO:0000313" key="10">
    <source>
        <dbReference type="Proteomes" id="UP000034783"/>
    </source>
</evidence>
<keyword evidence="4 7" id="KW-0812">Transmembrane</keyword>
<keyword evidence="2" id="KW-0328">Glycosyltransferase</keyword>
<comment type="caution">
    <text evidence="9">The sequence shown here is derived from an EMBL/GenBank/DDBJ whole genome shotgun (WGS) entry which is preliminary data.</text>
</comment>
<evidence type="ECO:0000256" key="4">
    <source>
        <dbReference type="ARBA" id="ARBA00022692"/>
    </source>
</evidence>
<dbReference type="Pfam" id="PF00535">
    <property type="entry name" value="Glycos_transf_2"/>
    <property type="match status" value="1"/>
</dbReference>
<comment type="subcellular location">
    <subcellularLocation>
        <location evidence="1">Membrane</location>
        <topology evidence="1">Multi-pass membrane protein</topology>
    </subcellularLocation>
</comment>
<evidence type="ECO:0000313" key="9">
    <source>
        <dbReference type="EMBL" id="KKT69914.1"/>
    </source>
</evidence>